<dbReference type="InterPro" id="IPR020843">
    <property type="entry name" value="ER"/>
</dbReference>
<dbReference type="OrthoDB" id="9787435at2"/>
<dbReference type="Gene3D" id="3.40.50.720">
    <property type="entry name" value="NAD(P)-binding Rossmann-like Domain"/>
    <property type="match status" value="1"/>
</dbReference>
<dbReference type="Pfam" id="PF08240">
    <property type="entry name" value="ADH_N"/>
    <property type="match status" value="1"/>
</dbReference>
<dbReference type="InterPro" id="IPR036291">
    <property type="entry name" value="NAD(P)-bd_dom_sf"/>
</dbReference>
<dbReference type="Proteomes" id="UP000242501">
    <property type="component" value="Unassembled WGS sequence"/>
</dbReference>
<dbReference type="InterPro" id="IPR011032">
    <property type="entry name" value="GroES-like_sf"/>
</dbReference>
<dbReference type="InterPro" id="IPR013154">
    <property type="entry name" value="ADH-like_N"/>
</dbReference>
<feature type="domain" description="Enoyl reductase (ER)" evidence="1">
    <location>
        <begin position="8"/>
        <end position="335"/>
    </location>
</feature>
<evidence type="ECO:0000313" key="3">
    <source>
        <dbReference type="Proteomes" id="UP000242501"/>
    </source>
</evidence>
<organism evidence="2 3">
    <name type="scientific">Acinetobacter boissieri</name>
    <dbReference type="NCBI Taxonomy" id="1219383"/>
    <lineage>
        <taxon>Bacteria</taxon>
        <taxon>Pseudomonadati</taxon>
        <taxon>Pseudomonadota</taxon>
        <taxon>Gammaproteobacteria</taxon>
        <taxon>Moraxellales</taxon>
        <taxon>Moraxellaceae</taxon>
        <taxon>Acinetobacter</taxon>
    </lineage>
</organism>
<dbReference type="GO" id="GO:0016491">
    <property type="term" value="F:oxidoreductase activity"/>
    <property type="evidence" value="ECO:0007669"/>
    <property type="project" value="InterPro"/>
</dbReference>
<evidence type="ECO:0000259" key="1">
    <source>
        <dbReference type="SMART" id="SM00829"/>
    </source>
</evidence>
<evidence type="ECO:0000313" key="2">
    <source>
        <dbReference type="EMBL" id="SDB95069.1"/>
    </source>
</evidence>
<protein>
    <submittedName>
        <fullName evidence="2">NADPH:quinone reductase</fullName>
    </submittedName>
</protein>
<gene>
    <name evidence="2" type="ORF">SAMN05421733_106136</name>
</gene>
<dbReference type="InterPro" id="IPR013149">
    <property type="entry name" value="ADH-like_C"/>
</dbReference>
<reference evidence="3" key="1">
    <citation type="submission" date="2016-09" db="EMBL/GenBank/DDBJ databases">
        <authorList>
            <person name="Varghese N."/>
            <person name="Submissions S."/>
        </authorList>
    </citation>
    <scope>NUCLEOTIDE SEQUENCE [LARGE SCALE GENOMIC DNA]</scope>
    <source>
        <strain evidence="3">ANC 4422</strain>
    </source>
</reference>
<dbReference type="SUPFAM" id="SSF50129">
    <property type="entry name" value="GroES-like"/>
    <property type="match status" value="1"/>
</dbReference>
<proteinExistence type="predicted"/>
<dbReference type="PANTHER" id="PTHR45033:SF2">
    <property type="entry name" value="ZINC-TYPE ALCOHOL DEHYDROGENASE-LIKE PROTEIN C1773.06C"/>
    <property type="match status" value="1"/>
</dbReference>
<name>A0A1G6HLD7_9GAMM</name>
<accession>A0A1G6HLD7</accession>
<dbReference type="STRING" id="1219383.SAMN05421733_106136"/>
<dbReference type="PANTHER" id="PTHR45033">
    <property type="match status" value="1"/>
</dbReference>
<dbReference type="SUPFAM" id="SSF51735">
    <property type="entry name" value="NAD(P)-binding Rossmann-fold domains"/>
    <property type="match status" value="1"/>
</dbReference>
<dbReference type="RefSeq" id="WP_092748264.1">
    <property type="nucleotide sequence ID" value="NZ_FMYL01000006.1"/>
</dbReference>
<dbReference type="Pfam" id="PF00107">
    <property type="entry name" value="ADH_zinc_N"/>
    <property type="match status" value="1"/>
</dbReference>
<dbReference type="EMBL" id="FMYL01000006">
    <property type="protein sequence ID" value="SDB95069.1"/>
    <property type="molecule type" value="Genomic_DNA"/>
</dbReference>
<dbReference type="CDD" id="cd08276">
    <property type="entry name" value="MDR7"/>
    <property type="match status" value="1"/>
</dbReference>
<sequence length="337" mass="35905">MKGLVFDASNETPQIVLKEIKDPGQPQRGEIRVAIQASSLNFHDFMVARGIMPTENGRILLSDGAGIVEAVGEDVTSFAIGDHVVSTFFPRWLAGKPMSIVGNFENTPGDGIDGMATEFVVRSESAFTKIPQGWSMPEAATITTSGLTAWRALVTNGQLKAGETVLIQGTGGVSIAALQIAKAKGAFVIATSSSDEKLAKVHNLGADELINYKTTPAWGDEVLRLTKGLGVDHVVEVGGPVTINESLKAVKVGGHIAQIGVLSGNEASIPIVSLLGKQVRLQGLIVSSVEDQKEYISALEATQSRPVIDKIFNYTELSQAFDYMQKGNHFGKICVTW</sequence>
<dbReference type="AlphaFoldDB" id="A0A1G6HLD7"/>
<dbReference type="Gene3D" id="3.90.180.10">
    <property type="entry name" value="Medium-chain alcohol dehydrogenases, catalytic domain"/>
    <property type="match status" value="1"/>
</dbReference>
<keyword evidence="3" id="KW-1185">Reference proteome</keyword>
<dbReference type="InterPro" id="IPR052711">
    <property type="entry name" value="Zinc_ADH-like"/>
</dbReference>
<dbReference type="SMART" id="SM00829">
    <property type="entry name" value="PKS_ER"/>
    <property type="match status" value="1"/>
</dbReference>